<evidence type="ECO:0000313" key="6">
    <source>
        <dbReference type="EMBL" id="SJZ89872.1"/>
    </source>
</evidence>
<dbReference type="OrthoDB" id="9785015at2"/>
<evidence type="ECO:0000256" key="5">
    <source>
        <dbReference type="PIRSR" id="PIRSR004846-1"/>
    </source>
</evidence>
<accession>A0A1T4PEE3</accession>
<dbReference type="AlphaFoldDB" id="A0A1T4PEE3"/>
<dbReference type="PIRSF" id="PIRSF004846">
    <property type="entry name" value="ModA"/>
    <property type="match status" value="1"/>
</dbReference>
<dbReference type="RefSeq" id="WP_159071946.1">
    <property type="nucleotide sequence ID" value="NZ_FUXM01000011.1"/>
</dbReference>
<dbReference type="GO" id="GO:0046872">
    <property type="term" value="F:metal ion binding"/>
    <property type="evidence" value="ECO:0007669"/>
    <property type="project" value="UniProtKB-KW"/>
</dbReference>
<name>A0A1T4PEE3_9FIRM</name>
<protein>
    <submittedName>
        <fullName evidence="6">Molybdate transport system substrate-binding protein</fullName>
    </submittedName>
</protein>
<sequence>MRSWIIIFLFLLITIGGWSRLVKPDAVESPVIVVAAASSLREPLDEVATKYEQKNKNIKIKIVYGGSETLKEQILHGAQIDLFLSAGIEPVQDLYSQKKVAEIFNFLRNELVLVTTKDNNMIKDFNDLKQSEVKLISIALPSSAPVGKYGLEVLEALGLWEKVDEKIVFAKDASQVALFVATGNADAGLVYRTDVYKFNNLKVTAIADKKLHSPIVYQMAILNEATNLRETREFARFLLQGESQAIFTKYGFKKGMD</sequence>
<dbReference type="PANTHER" id="PTHR30632">
    <property type="entry name" value="MOLYBDATE-BINDING PERIPLASMIC PROTEIN"/>
    <property type="match status" value="1"/>
</dbReference>
<comment type="similarity">
    <text evidence="1">Belongs to the bacterial solute-binding protein ModA family.</text>
</comment>
<dbReference type="GO" id="GO:1901359">
    <property type="term" value="F:tungstate binding"/>
    <property type="evidence" value="ECO:0007669"/>
    <property type="project" value="UniProtKB-ARBA"/>
</dbReference>
<organism evidence="6 7">
    <name type="scientific">Carboxydocella sporoproducens DSM 16521</name>
    <dbReference type="NCBI Taxonomy" id="1121270"/>
    <lineage>
        <taxon>Bacteria</taxon>
        <taxon>Bacillati</taxon>
        <taxon>Bacillota</taxon>
        <taxon>Clostridia</taxon>
        <taxon>Eubacteriales</taxon>
        <taxon>Clostridiales Family XVI. Incertae Sedis</taxon>
        <taxon>Carboxydocella</taxon>
    </lineage>
</organism>
<dbReference type="FunFam" id="3.40.190.10:FF:000035">
    <property type="entry name" value="Molybdate ABC transporter substrate-binding protein"/>
    <property type="match status" value="1"/>
</dbReference>
<dbReference type="InterPro" id="IPR005950">
    <property type="entry name" value="ModA"/>
</dbReference>
<evidence type="ECO:0000256" key="1">
    <source>
        <dbReference type="ARBA" id="ARBA00009175"/>
    </source>
</evidence>
<reference evidence="7" key="1">
    <citation type="submission" date="2017-02" db="EMBL/GenBank/DDBJ databases">
        <authorList>
            <person name="Varghese N."/>
            <person name="Submissions S."/>
        </authorList>
    </citation>
    <scope>NUCLEOTIDE SEQUENCE [LARGE SCALE GENOMIC DNA]</scope>
    <source>
        <strain evidence="7">DSM 16521</strain>
    </source>
</reference>
<dbReference type="GO" id="GO:0015689">
    <property type="term" value="P:molybdate ion transport"/>
    <property type="evidence" value="ECO:0007669"/>
    <property type="project" value="InterPro"/>
</dbReference>
<evidence type="ECO:0000256" key="4">
    <source>
        <dbReference type="ARBA" id="ARBA00022729"/>
    </source>
</evidence>
<dbReference type="InterPro" id="IPR050682">
    <property type="entry name" value="ModA/WtpA"/>
</dbReference>
<dbReference type="Proteomes" id="UP000189933">
    <property type="component" value="Unassembled WGS sequence"/>
</dbReference>
<dbReference type="SUPFAM" id="SSF53850">
    <property type="entry name" value="Periplasmic binding protein-like II"/>
    <property type="match status" value="1"/>
</dbReference>
<keyword evidence="2 5" id="KW-0500">Molybdenum</keyword>
<feature type="binding site" evidence="5">
    <location>
        <position position="191"/>
    </location>
    <ligand>
        <name>molybdate</name>
        <dbReference type="ChEBI" id="CHEBI:36264"/>
    </ligand>
</feature>
<dbReference type="PANTHER" id="PTHR30632:SF0">
    <property type="entry name" value="SULFATE-BINDING PROTEIN"/>
    <property type="match status" value="1"/>
</dbReference>
<feature type="binding site" evidence="5">
    <location>
        <position position="39"/>
    </location>
    <ligand>
        <name>molybdate</name>
        <dbReference type="ChEBI" id="CHEBI:36264"/>
    </ligand>
</feature>
<feature type="binding site" evidence="5">
    <location>
        <position position="67"/>
    </location>
    <ligand>
        <name>molybdate</name>
        <dbReference type="ChEBI" id="CHEBI:36264"/>
    </ligand>
</feature>
<dbReference type="NCBIfam" id="TIGR01256">
    <property type="entry name" value="modA"/>
    <property type="match status" value="1"/>
</dbReference>
<evidence type="ECO:0000256" key="3">
    <source>
        <dbReference type="ARBA" id="ARBA00022723"/>
    </source>
</evidence>
<proteinExistence type="inferred from homology"/>
<dbReference type="Pfam" id="PF13531">
    <property type="entry name" value="SBP_bac_11"/>
    <property type="match status" value="1"/>
</dbReference>
<keyword evidence="3 5" id="KW-0479">Metal-binding</keyword>
<dbReference type="GO" id="GO:0030973">
    <property type="term" value="F:molybdate ion binding"/>
    <property type="evidence" value="ECO:0007669"/>
    <property type="project" value="UniProtKB-ARBA"/>
</dbReference>
<keyword evidence="7" id="KW-1185">Reference proteome</keyword>
<dbReference type="EMBL" id="FUXM01000011">
    <property type="protein sequence ID" value="SJZ89872.1"/>
    <property type="molecule type" value="Genomic_DNA"/>
</dbReference>
<evidence type="ECO:0000313" key="7">
    <source>
        <dbReference type="Proteomes" id="UP000189933"/>
    </source>
</evidence>
<evidence type="ECO:0000256" key="2">
    <source>
        <dbReference type="ARBA" id="ARBA00022505"/>
    </source>
</evidence>
<keyword evidence="4" id="KW-0732">Signal</keyword>
<gene>
    <name evidence="6" type="ORF">SAMN02745885_01243</name>
</gene>
<dbReference type="Gene3D" id="3.40.190.10">
    <property type="entry name" value="Periplasmic binding protein-like II"/>
    <property type="match status" value="2"/>
</dbReference>